<dbReference type="EMBL" id="UYSU01035341">
    <property type="protein sequence ID" value="VDL95988.1"/>
    <property type="molecule type" value="Genomic_DNA"/>
</dbReference>
<evidence type="ECO:0000313" key="2">
    <source>
        <dbReference type="EMBL" id="VDL95988.1"/>
    </source>
</evidence>
<reference evidence="2 3" key="2">
    <citation type="submission" date="2018-11" db="EMBL/GenBank/DDBJ databases">
        <authorList>
            <consortium name="Pathogen Informatics"/>
        </authorList>
    </citation>
    <scope>NUCLEOTIDE SEQUENCE [LARGE SCALE GENOMIC DNA]</scope>
    <source>
        <strain evidence="2 3">NST_G2</strain>
    </source>
</reference>
<sequence>MSRKRSRSRGVVQDRTLKLTAEQKCTIAQVEIEDYKQDMAALKASSEKIIDGYKEKEQVEAATAKLKQLIGDYRVPAAFAYVDCVRDMRTLRRKEKIHERKVAIAKVSETQRTEARKPTNARPHCKRVQQDMCAT</sequence>
<dbReference type="Proteomes" id="UP000275846">
    <property type="component" value="Unassembled WGS sequence"/>
</dbReference>
<evidence type="ECO:0000313" key="3">
    <source>
        <dbReference type="Proteomes" id="UP000275846"/>
    </source>
</evidence>
<reference evidence="4" key="1">
    <citation type="submission" date="2016-06" db="UniProtKB">
        <authorList>
            <consortium name="WormBaseParasite"/>
        </authorList>
    </citation>
    <scope>IDENTIFICATION</scope>
</reference>
<dbReference type="STRING" id="70667.A0A183SZF5"/>
<accession>A0A183SZF5</accession>
<name>A0A183SZF5_SCHSO</name>
<evidence type="ECO:0000256" key="1">
    <source>
        <dbReference type="SAM" id="MobiDB-lite"/>
    </source>
</evidence>
<proteinExistence type="predicted"/>
<evidence type="ECO:0000313" key="4">
    <source>
        <dbReference type="WBParaSite" id="SSLN_0000996501-mRNA-1"/>
    </source>
</evidence>
<dbReference type="OrthoDB" id="10259713at2759"/>
<gene>
    <name evidence="2" type="ORF">SSLN_LOCUS9603</name>
</gene>
<feature type="region of interest" description="Disordered" evidence="1">
    <location>
        <begin position="108"/>
        <end position="135"/>
    </location>
</feature>
<protein>
    <submittedName>
        <fullName evidence="4">Tubulin-specific chaperone A</fullName>
    </submittedName>
</protein>
<dbReference type="WBParaSite" id="SSLN_0000996501-mRNA-1">
    <property type="protein sequence ID" value="SSLN_0000996501-mRNA-1"/>
    <property type="gene ID" value="SSLN_0000996501"/>
</dbReference>
<keyword evidence="3" id="KW-1185">Reference proteome</keyword>
<organism evidence="4">
    <name type="scientific">Schistocephalus solidus</name>
    <name type="common">Tapeworm</name>
    <dbReference type="NCBI Taxonomy" id="70667"/>
    <lineage>
        <taxon>Eukaryota</taxon>
        <taxon>Metazoa</taxon>
        <taxon>Spiralia</taxon>
        <taxon>Lophotrochozoa</taxon>
        <taxon>Platyhelminthes</taxon>
        <taxon>Cestoda</taxon>
        <taxon>Eucestoda</taxon>
        <taxon>Diphyllobothriidea</taxon>
        <taxon>Diphyllobothriidae</taxon>
        <taxon>Schistocephalus</taxon>
    </lineage>
</organism>
<dbReference type="AlphaFoldDB" id="A0A183SZF5"/>